<name>A0A0H3C635_CAUVN</name>
<keyword evidence="1" id="KW-0812">Transmembrane</keyword>
<dbReference type="RefSeq" id="YP_002516628.1">
    <property type="nucleotide sequence ID" value="NC_011916.1"/>
</dbReference>
<dbReference type="RefSeq" id="WP_010919080.1">
    <property type="nucleotide sequence ID" value="NC_011916.1"/>
</dbReference>
<keyword evidence="1" id="KW-1133">Transmembrane helix</keyword>
<dbReference type="HOGENOM" id="CLU_3133702_0_0_5"/>
<proteinExistence type="predicted"/>
<accession>A0A0H3C635</accession>
<protein>
    <submittedName>
        <fullName evidence="2">Uncharacterized protein</fullName>
    </submittedName>
</protein>
<gene>
    <name evidence="2" type="ordered locus">CCNA_01255</name>
</gene>
<dbReference type="PATRIC" id="fig|565050.3.peg.1237"/>
<organism evidence="2 3">
    <name type="scientific">Caulobacter vibrioides (strain NA1000 / CB15N)</name>
    <name type="common">Caulobacter crescentus</name>
    <dbReference type="NCBI Taxonomy" id="565050"/>
    <lineage>
        <taxon>Bacteria</taxon>
        <taxon>Pseudomonadati</taxon>
        <taxon>Pseudomonadota</taxon>
        <taxon>Alphaproteobacteria</taxon>
        <taxon>Caulobacterales</taxon>
        <taxon>Caulobacteraceae</taxon>
        <taxon>Caulobacter</taxon>
    </lineage>
</organism>
<dbReference type="AlphaFoldDB" id="A0A0H3C635"/>
<dbReference type="KEGG" id="ccs:CCNA_01255"/>
<feature type="transmembrane region" description="Helical" evidence="1">
    <location>
        <begin position="27"/>
        <end position="48"/>
    </location>
</feature>
<dbReference type="Proteomes" id="UP000001364">
    <property type="component" value="Chromosome"/>
</dbReference>
<dbReference type="EMBL" id="CP001340">
    <property type="protein sequence ID" value="ACL94720.1"/>
    <property type="molecule type" value="Genomic_DNA"/>
</dbReference>
<sequence length="49" mass="5145">MPPGGGQPEPGMAQTTRNHLRTEVRTFLIVSAGAFALGLALGFVLMGLY</sequence>
<evidence type="ECO:0000313" key="2">
    <source>
        <dbReference type="EMBL" id="ACL94720.1"/>
    </source>
</evidence>
<keyword evidence="1" id="KW-0472">Membrane</keyword>
<keyword evidence="3" id="KW-1185">Reference proteome</keyword>
<dbReference type="SMR" id="A0A0H3C635"/>
<reference evidence="2 3" key="1">
    <citation type="journal article" date="2010" name="J. Bacteriol.">
        <title>The genetic basis of laboratory adaptation in Caulobacter crescentus.</title>
        <authorList>
            <person name="Marks M.E."/>
            <person name="Castro-Rojas C.M."/>
            <person name="Teiling C."/>
            <person name="Du L."/>
            <person name="Kapatral V."/>
            <person name="Walunas T.L."/>
            <person name="Crosson S."/>
        </authorList>
    </citation>
    <scope>NUCLEOTIDE SEQUENCE [LARGE SCALE GENOMIC DNA]</scope>
    <source>
        <strain evidence="3">NA1000 / CB15N</strain>
    </source>
</reference>
<dbReference type="GeneID" id="7332984"/>
<evidence type="ECO:0000313" key="3">
    <source>
        <dbReference type="Proteomes" id="UP000001364"/>
    </source>
</evidence>
<evidence type="ECO:0000256" key="1">
    <source>
        <dbReference type="SAM" id="Phobius"/>
    </source>
</evidence>